<evidence type="ECO:0000313" key="3">
    <source>
        <dbReference type="Proteomes" id="UP000615455"/>
    </source>
</evidence>
<accession>A0ABQ2BQ30</accession>
<dbReference type="SUPFAM" id="SSF48208">
    <property type="entry name" value="Six-hairpin glycosidases"/>
    <property type="match status" value="1"/>
</dbReference>
<dbReference type="GO" id="GO:0016787">
    <property type="term" value="F:hydrolase activity"/>
    <property type="evidence" value="ECO:0007669"/>
    <property type="project" value="UniProtKB-KW"/>
</dbReference>
<dbReference type="PANTHER" id="PTHR33886">
    <property type="entry name" value="UNSATURATED RHAMNOGALACTURONAN HYDROLASE (EUROFUNG)"/>
    <property type="match status" value="1"/>
</dbReference>
<evidence type="ECO:0000256" key="1">
    <source>
        <dbReference type="ARBA" id="ARBA00022801"/>
    </source>
</evidence>
<dbReference type="Pfam" id="PF07470">
    <property type="entry name" value="Glyco_hydro_88"/>
    <property type="match status" value="1"/>
</dbReference>
<keyword evidence="3" id="KW-1185">Reference proteome</keyword>
<gene>
    <name evidence="2" type="ORF">GCM10008018_09580</name>
</gene>
<reference evidence="3" key="1">
    <citation type="journal article" date="2019" name="Int. J. Syst. Evol. Microbiol.">
        <title>The Global Catalogue of Microorganisms (GCM) 10K type strain sequencing project: providing services to taxonomists for standard genome sequencing and annotation.</title>
        <authorList>
            <consortium name="The Broad Institute Genomics Platform"/>
            <consortium name="The Broad Institute Genome Sequencing Center for Infectious Disease"/>
            <person name="Wu L."/>
            <person name="Ma J."/>
        </authorList>
    </citation>
    <scope>NUCLEOTIDE SEQUENCE [LARGE SCALE GENOMIC DNA]</scope>
    <source>
        <strain evidence="3">CGMCC 1.15043</strain>
    </source>
</reference>
<proteinExistence type="predicted"/>
<dbReference type="InterPro" id="IPR010905">
    <property type="entry name" value="Glyco_hydro_88"/>
</dbReference>
<keyword evidence="1 2" id="KW-0378">Hydrolase</keyword>
<dbReference type="RefSeq" id="WP_189008327.1">
    <property type="nucleotide sequence ID" value="NZ_BMHE01000003.1"/>
</dbReference>
<protein>
    <submittedName>
        <fullName evidence="2">Glycosyl hydrolase family 88</fullName>
    </submittedName>
</protein>
<dbReference type="PANTHER" id="PTHR33886:SF8">
    <property type="entry name" value="UNSATURATED RHAMNOGALACTURONAN HYDROLASE (EUROFUNG)"/>
    <property type="match status" value="1"/>
</dbReference>
<dbReference type="EMBL" id="BMHE01000003">
    <property type="protein sequence ID" value="GGI44935.1"/>
    <property type="molecule type" value="Genomic_DNA"/>
</dbReference>
<organism evidence="2 3">
    <name type="scientific">Paenibacillus marchantiophytorum</name>
    <dbReference type="NCBI Taxonomy" id="1619310"/>
    <lineage>
        <taxon>Bacteria</taxon>
        <taxon>Bacillati</taxon>
        <taxon>Bacillota</taxon>
        <taxon>Bacilli</taxon>
        <taxon>Bacillales</taxon>
        <taxon>Paenibacillaceae</taxon>
        <taxon>Paenibacillus</taxon>
    </lineage>
</organism>
<dbReference type="Gene3D" id="1.50.10.10">
    <property type="match status" value="1"/>
</dbReference>
<name>A0ABQ2BQ30_9BACL</name>
<comment type="caution">
    <text evidence="2">The sequence shown here is derived from an EMBL/GenBank/DDBJ whole genome shotgun (WGS) entry which is preliminary data.</text>
</comment>
<sequence>MKGILEQVVQATMRMDFNVDKKGDWDWGAGVALYGLRKVYETTGSQEIYHFIKTFIDANMAQSQKISYNINTTAPLLSVLLLYRKTGEPHYLDFAEKFANWLMKEAPRLSNGALEHTVINDKFAGEMWVDTVFMAGVFLTELGQLVSNAAYIEEGLLQARLHIECLQTGDNGLLFHGYSFSGNDHLSGCLWARGNSWVTISIPEIFTTLKGYEQEKEWFFGRIQRQVEALAAVQNDSGLWPTILTDASSYEETSATAGFVYGIWKSVQIGQLDRKYLRCAEKGYKAVLRHITEEGTVTSVSAGTGIQPSIQEYNTIPRDLIMPWGQGIALLMLCQEMHEHVES</sequence>
<dbReference type="InterPro" id="IPR008928">
    <property type="entry name" value="6-hairpin_glycosidase_sf"/>
</dbReference>
<evidence type="ECO:0000313" key="2">
    <source>
        <dbReference type="EMBL" id="GGI44935.1"/>
    </source>
</evidence>
<dbReference type="Proteomes" id="UP000615455">
    <property type="component" value="Unassembled WGS sequence"/>
</dbReference>
<dbReference type="InterPro" id="IPR012341">
    <property type="entry name" value="6hp_glycosidase-like_sf"/>
</dbReference>
<dbReference type="InterPro" id="IPR052043">
    <property type="entry name" value="PolySaccharide_Degr_Enz"/>
</dbReference>